<dbReference type="SUPFAM" id="SSF53756">
    <property type="entry name" value="UDP-Glycosyltransferase/glycogen phosphorylase"/>
    <property type="match status" value="1"/>
</dbReference>
<sequence length="323" mass="36654">MLKKEKILIIRMLGLGDVTSIGIPALRHLMATHPSSSQFSFLTFAAGKEVITLAEESVNVISLEKDEWPDDIISAMNVFLTLAEDIISSKYTKIINLDTWFMPCFLARFLYDSGQNVVGNFINISISELVKRLQNKTLNPAYVNQPGNYIESSWDSMKKWNSYWWMQGLSPQNGYPEFFLRTCCEFHDIDFDMSIQVEPCHQLKEKRQNQPVIALALNARTSERNYPYGKELRNALEEKGVYIWTGFDGSVPLEETLSKLRASNLLVTVPSAPQWFGKSVGCKSFVISGTVDPRTIKPDFHTPMSSAHIEPKKLVEDIMRALS</sequence>
<dbReference type="EMBL" id="JAAAWP010000002">
    <property type="protein sequence ID" value="NDW20667.1"/>
    <property type="molecule type" value="Genomic_DNA"/>
</dbReference>
<reference evidence="1 2" key="1">
    <citation type="submission" date="2020-01" db="EMBL/GenBank/DDBJ databases">
        <title>Genomes of bacteria type strains.</title>
        <authorList>
            <person name="Chen J."/>
            <person name="Zhu S."/>
            <person name="Yang J."/>
        </authorList>
    </citation>
    <scope>NUCLEOTIDE SEQUENCE [LARGE SCALE GENOMIC DNA]</scope>
    <source>
        <strain evidence="1 2">LMG 22958</strain>
    </source>
</reference>
<dbReference type="Gene3D" id="3.40.50.2000">
    <property type="entry name" value="Glycogen Phosphorylase B"/>
    <property type="match status" value="1"/>
</dbReference>
<dbReference type="Proteomes" id="UP000478837">
    <property type="component" value="Unassembled WGS sequence"/>
</dbReference>
<evidence type="ECO:0000313" key="1">
    <source>
        <dbReference type="EMBL" id="NDW20667.1"/>
    </source>
</evidence>
<proteinExistence type="predicted"/>
<evidence type="ECO:0008006" key="3">
    <source>
        <dbReference type="Google" id="ProtNLM"/>
    </source>
</evidence>
<gene>
    <name evidence="1" type="ORF">GTW09_03915</name>
</gene>
<keyword evidence="2" id="KW-1185">Reference proteome</keyword>
<organism evidence="1 2">
    <name type="scientific">Alteromonas hispanica</name>
    <dbReference type="NCBI Taxonomy" id="315421"/>
    <lineage>
        <taxon>Bacteria</taxon>
        <taxon>Pseudomonadati</taxon>
        <taxon>Pseudomonadota</taxon>
        <taxon>Gammaproteobacteria</taxon>
        <taxon>Alteromonadales</taxon>
        <taxon>Alteromonadaceae</taxon>
        <taxon>Alteromonas/Salinimonas group</taxon>
        <taxon>Alteromonas</taxon>
    </lineage>
</organism>
<accession>A0A6L9MRE7</accession>
<name>A0A6L9MRE7_9ALTE</name>
<dbReference type="AlphaFoldDB" id="A0A6L9MRE7"/>
<comment type="caution">
    <text evidence="1">The sequence shown here is derived from an EMBL/GenBank/DDBJ whole genome shotgun (WGS) entry which is preliminary data.</text>
</comment>
<evidence type="ECO:0000313" key="2">
    <source>
        <dbReference type="Proteomes" id="UP000478837"/>
    </source>
</evidence>
<protein>
    <recommendedName>
        <fullName evidence="3">Lipopolysaccharide heptosyltransferase family protein</fullName>
    </recommendedName>
</protein>
<dbReference type="RefSeq" id="WP_163110265.1">
    <property type="nucleotide sequence ID" value="NZ_JAAAWP010000002.1"/>
</dbReference>